<dbReference type="EMBL" id="KL197728">
    <property type="protein sequence ID" value="KDQ54593.1"/>
    <property type="molecule type" value="Genomic_DNA"/>
</dbReference>
<sequence length="217" mass="24384">MAAQSIVVGREMPGLKRCKISRPGHLCANVRMNVSMNVNSSSQQSCKMRETRLLNKVDDQLGIWELCSSSLLRDGGDSPPKKVSGSVDIEGKGTGPRQHTVDYLKYLVQEGLVHDKGTRFVLKLRCVDVCDDDIEGGWIRTLHILLRPSQTGRIELDMSPKGRRSHRDMAPETANIGHRPPAAVVTQVNLMNPEDLKKQFHWEEGNWRQGRWAGHLK</sequence>
<dbReference type="Proteomes" id="UP000027265">
    <property type="component" value="Unassembled WGS sequence"/>
</dbReference>
<evidence type="ECO:0000256" key="1">
    <source>
        <dbReference type="SAM" id="MobiDB-lite"/>
    </source>
</evidence>
<accession>A0A067PI53</accession>
<dbReference type="InParanoid" id="A0A067PI53"/>
<organism evidence="2 3">
    <name type="scientific">Jaapia argillacea MUCL 33604</name>
    <dbReference type="NCBI Taxonomy" id="933084"/>
    <lineage>
        <taxon>Eukaryota</taxon>
        <taxon>Fungi</taxon>
        <taxon>Dikarya</taxon>
        <taxon>Basidiomycota</taxon>
        <taxon>Agaricomycotina</taxon>
        <taxon>Agaricomycetes</taxon>
        <taxon>Agaricomycetidae</taxon>
        <taxon>Jaapiales</taxon>
        <taxon>Jaapiaceae</taxon>
        <taxon>Jaapia</taxon>
    </lineage>
</organism>
<evidence type="ECO:0000313" key="3">
    <source>
        <dbReference type="Proteomes" id="UP000027265"/>
    </source>
</evidence>
<name>A0A067PI53_9AGAM</name>
<keyword evidence="3" id="KW-1185">Reference proteome</keyword>
<evidence type="ECO:0000313" key="2">
    <source>
        <dbReference type="EMBL" id="KDQ54593.1"/>
    </source>
</evidence>
<proteinExistence type="predicted"/>
<feature type="region of interest" description="Disordered" evidence="1">
    <location>
        <begin position="75"/>
        <end position="94"/>
    </location>
</feature>
<feature type="region of interest" description="Disordered" evidence="1">
    <location>
        <begin position="155"/>
        <end position="177"/>
    </location>
</feature>
<reference evidence="3" key="1">
    <citation type="journal article" date="2014" name="Proc. Natl. Acad. Sci. U.S.A.">
        <title>Extensive sampling of basidiomycete genomes demonstrates inadequacy of the white-rot/brown-rot paradigm for wood decay fungi.</title>
        <authorList>
            <person name="Riley R."/>
            <person name="Salamov A.A."/>
            <person name="Brown D.W."/>
            <person name="Nagy L.G."/>
            <person name="Floudas D."/>
            <person name="Held B.W."/>
            <person name="Levasseur A."/>
            <person name="Lombard V."/>
            <person name="Morin E."/>
            <person name="Otillar R."/>
            <person name="Lindquist E.A."/>
            <person name="Sun H."/>
            <person name="LaButti K.M."/>
            <person name="Schmutz J."/>
            <person name="Jabbour D."/>
            <person name="Luo H."/>
            <person name="Baker S.E."/>
            <person name="Pisabarro A.G."/>
            <person name="Walton J.D."/>
            <person name="Blanchette R.A."/>
            <person name="Henrissat B."/>
            <person name="Martin F."/>
            <person name="Cullen D."/>
            <person name="Hibbett D.S."/>
            <person name="Grigoriev I.V."/>
        </authorList>
    </citation>
    <scope>NUCLEOTIDE SEQUENCE [LARGE SCALE GENOMIC DNA]</scope>
    <source>
        <strain evidence="3">MUCL 33604</strain>
    </source>
</reference>
<gene>
    <name evidence="2" type="ORF">JAAARDRAFT_49211</name>
</gene>
<dbReference type="AlphaFoldDB" id="A0A067PI53"/>
<dbReference type="HOGENOM" id="CLU_1272468_0_0_1"/>
<protein>
    <submittedName>
        <fullName evidence="2">Uncharacterized protein</fullName>
    </submittedName>
</protein>